<evidence type="ECO:0000313" key="2">
    <source>
        <dbReference type="EMBL" id="PWA68452.1"/>
    </source>
</evidence>
<protein>
    <recommendedName>
        <fullName evidence="1">Protein ENHANCED DISEASE RESISTANCE 2 C-terminal domain-containing protein</fullName>
    </recommendedName>
</protein>
<gene>
    <name evidence="2" type="ORF">CTI12_AA284590</name>
</gene>
<reference evidence="2 3" key="1">
    <citation type="journal article" date="2018" name="Mol. Plant">
        <title>The genome of Artemisia annua provides insight into the evolution of Asteraceae family and artemisinin biosynthesis.</title>
        <authorList>
            <person name="Shen Q."/>
            <person name="Zhang L."/>
            <person name="Liao Z."/>
            <person name="Wang S."/>
            <person name="Yan T."/>
            <person name="Shi P."/>
            <person name="Liu M."/>
            <person name="Fu X."/>
            <person name="Pan Q."/>
            <person name="Wang Y."/>
            <person name="Lv Z."/>
            <person name="Lu X."/>
            <person name="Zhang F."/>
            <person name="Jiang W."/>
            <person name="Ma Y."/>
            <person name="Chen M."/>
            <person name="Hao X."/>
            <person name="Li L."/>
            <person name="Tang Y."/>
            <person name="Lv G."/>
            <person name="Zhou Y."/>
            <person name="Sun X."/>
            <person name="Brodelius P.E."/>
            <person name="Rose J.K.C."/>
            <person name="Tang K."/>
        </authorList>
    </citation>
    <scope>NUCLEOTIDE SEQUENCE [LARGE SCALE GENOMIC DNA]</scope>
    <source>
        <strain evidence="3">cv. Huhao1</strain>
        <tissue evidence="2">Leaf</tissue>
    </source>
</reference>
<dbReference type="PANTHER" id="PTHR31558:SF40">
    <property type="entry name" value="EXPRESSED PROTEIN"/>
    <property type="match status" value="1"/>
</dbReference>
<dbReference type="STRING" id="35608.A0A2U1N4L1"/>
<name>A0A2U1N4L1_ARTAN</name>
<feature type="domain" description="Protein ENHANCED DISEASE RESISTANCE 2 C-terminal" evidence="1">
    <location>
        <begin position="114"/>
        <end position="338"/>
    </location>
</feature>
<evidence type="ECO:0000313" key="3">
    <source>
        <dbReference type="Proteomes" id="UP000245207"/>
    </source>
</evidence>
<dbReference type="Proteomes" id="UP000245207">
    <property type="component" value="Unassembled WGS sequence"/>
</dbReference>
<comment type="caution">
    <text evidence="2">The sequence shown here is derived from an EMBL/GenBank/DDBJ whole genome shotgun (WGS) entry which is preliminary data.</text>
</comment>
<evidence type="ECO:0000259" key="1">
    <source>
        <dbReference type="Pfam" id="PF07059"/>
    </source>
</evidence>
<dbReference type="AlphaFoldDB" id="A0A2U1N4L1"/>
<dbReference type="OrthoDB" id="9970435at2759"/>
<dbReference type="PANTHER" id="PTHR31558">
    <property type="entry name" value="CW14 PROTEIN"/>
    <property type="match status" value="1"/>
</dbReference>
<dbReference type="InterPro" id="IPR009769">
    <property type="entry name" value="EDR2_C"/>
</dbReference>
<organism evidence="2 3">
    <name type="scientific">Artemisia annua</name>
    <name type="common">Sweet wormwood</name>
    <dbReference type="NCBI Taxonomy" id="35608"/>
    <lineage>
        <taxon>Eukaryota</taxon>
        <taxon>Viridiplantae</taxon>
        <taxon>Streptophyta</taxon>
        <taxon>Embryophyta</taxon>
        <taxon>Tracheophyta</taxon>
        <taxon>Spermatophyta</taxon>
        <taxon>Magnoliopsida</taxon>
        <taxon>eudicotyledons</taxon>
        <taxon>Gunneridae</taxon>
        <taxon>Pentapetalae</taxon>
        <taxon>asterids</taxon>
        <taxon>campanulids</taxon>
        <taxon>Asterales</taxon>
        <taxon>Asteraceae</taxon>
        <taxon>Asteroideae</taxon>
        <taxon>Anthemideae</taxon>
        <taxon>Artemisiinae</taxon>
        <taxon>Artemisia</taxon>
    </lineage>
</organism>
<keyword evidence="3" id="KW-1185">Reference proteome</keyword>
<dbReference type="Pfam" id="PF07059">
    <property type="entry name" value="EDR2_C"/>
    <property type="match status" value="1"/>
</dbReference>
<accession>A0A2U1N4L1</accession>
<dbReference type="EMBL" id="PKPP01003630">
    <property type="protein sequence ID" value="PWA68452.1"/>
    <property type="molecule type" value="Genomic_DNA"/>
</dbReference>
<sequence length="353" mass="40340">MGGCASRPYKKSRSRKYFFCAGKWHRRVSASAPVRPMEQLIDGVASVCQEEMWFDSMSFLGSDSDDDFISVYGGNANDQCLDNVTIHYENGPRFSDVTENDKLLIKNGYKDLKGDKRKDPAPDYSPYVPIGIDLFVCPRKIDHIAQHVELPYIDMNKQVPSLLIVNVQLPAYSATFFNGDADGEGISLVLYFKVSETFDDEVSPHFCESIQKLVMDEMEIVKGFAKETLVPYRERLKLLAGLVNPEDLDLCSAERKLLNAYNDKPVLTRPQHAFYRGHNYFEIDLDIHRFSYISRKALDAFRERFQHGILDVGLTIQAQHPEELPEQVLCCVRLNKIDFCDHSIPRILIPNND</sequence>
<proteinExistence type="predicted"/>